<accession>A0A844QKC5</accession>
<comment type="caution">
    <text evidence="1">The sequence shown here is derived from an EMBL/GenBank/DDBJ whole genome shotgun (WGS) entry which is preliminary data.</text>
</comment>
<gene>
    <name evidence="1" type="ORF">GN330_22820</name>
</gene>
<name>A0A844QKC5_9HYPH</name>
<protein>
    <submittedName>
        <fullName evidence="1">Uncharacterized protein</fullName>
    </submittedName>
</protein>
<dbReference type="AlphaFoldDB" id="A0A844QKC5"/>
<evidence type="ECO:0000313" key="1">
    <source>
        <dbReference type="EMBL" id="MVB00083.1"/>
    </source>
</evidence>
<sequence>MTRKLPPDDHVRALWASGMTKVAIAKRYGASVAQVRRACDRADGRGPWGMGLDHRFAAGRAPIDHRHTGEGAGYGKPIDQDDWYAAERLSKDDCRDLLNEWGIPCL</sequence>
<dbReference type="RefSeq" id="WP_156715944.1">
    <property type="nucleotide sequence ID" value="NZ_WPHG01000010.1"/>
</dbReference>
<reference evidence="1 2" key="1">
    <citation type="submission" date="2019-12" db="EMBL/GenBank/DDBJ databases">
        <title>Nitratireductor arenosus sp. nov., Isolated from sea sand, Jeju island, South Korea.</title>
        <authorList>
            <person name="Kim W."/>
        </authorList>
    </citation>
    <scope>NUCLEOTIDE SEQUENCE [LARGE SCALE GENOMIC DNA]</scope>
    <source>
        <strain evidence="1 2">CAU 1489</strain>
    </source>
</reference>
<dbReference type="Proteomes" id="UP000463224">
    <property type="component" value="Unassembled WGS sequence"/>
</dbReference>
<evidence type="ECO:0000313" key="2">
    <source>
        <dbReference type="Proteomes" id="UP000463224"/>
    </source>
</evidence>
<proteinExistence type="predicted"/>
<dbReference type="EMBL" id="WPHG01000010">
    <property type="protein sequence ID" value="MVB00083.1"/>
    <property type="molecule type" value="Genomic_DNA"/>
</dbReference>
<keyword evidence="2" id="KW-1185">Reference proteome</keyword>
<organism evidence="1 2">
    <name type="scientific">Nitratireductor arenosus</name>
    <dbReference type="NCBI Taxonomy" id="2682096"/>
    <lineage>
        <taxon>Bacteria</taxon>
        <taxon>Pseudomonadati</taxon>
        <taxon>Pseudomonadota</taxon>
        <taxon>Alphaproteobacteria</taxon>
        <taxon>Hyphomicrobiales</taxon>
        <taxon>Phyllobacteriaceae</taxon>
        <taxon>Nitratireductor</taxon>
    </lineage>
</organism>